<dbReference type="Proteomes" id="UP000006701">
    <property type="component" value="Unassembled WGS sequence"/>
</dbReference>
<dbReference type="VEuPathDB" id="FungiDB:ACLA_020230"/>
<name>A1CNU5_ASPCL</name>
<dbReference type="OrthoDB" id="415532at2759"/>
<dbReference type="InterPro" id="IPR049192">
    <property type="entry name" value="DUF4246_C"/>
</dbReference>
<dbReference type="OMA" id="WWEQDAR"/>
<dbReference type="EMBL" id="DS027059">
    <property type="protein sequence ID" value="EAW07316.1"/>
    <property type="molecule type" value="Genomic_DNA"/>
</dbReference>
<dbReference type="PANTHER" id="PTHR33119">
    <property type="entry name" value="IFI3P"/>
    <property type="match status" value="1"/>
</dbReference>
<dbReference type="STRING" id="344612.A1CNU5"/>
<dbReference type="RefSeq" id="XP_001268742.1">
    <property type="nucleotide sequence ID" value="XM_001268741.1"/>
</dbReference>
<dbReference type="AlphaFoldDB" id="A1CNU5"/>
<evidence type="ECO:0000313" key="3">
    <source>
        <dbReference type="Proteomes" id="UP000006701"/>
    </source>
</evidence>
<dbReference type="Pfam" id="PF14033">
    <property type="entry name" value="DUF4246"/>
    <property type="match status" value="1"/>
</dbReference>
<keyword evidence="3" id="KW-1185">Reference proteome</keyword>
<evidence type="ECO:0000259" key="1">
    <source>
        <dbReference type="Pfam" id="PF14033"/>
    </source>
</evidence>
<evidence type="ECO:0000313" key="2">
    <source>
        <dbReference type="EMBL" id="EAW07316.1"/>
    </source>
</evidence>
<dbReference type="GeneID" id="4700908"/>
<accession>A1CNU5</accession>
<dbReference type="KEGG" id="act:ACLA_020230"/>
<sequence>MRGSDFAVDWDEWDIPYLQELFGVKDNGPPQQELGSVSLQQGRLLAFPHCLYHLLEPFELVDKAHSRHYRFLTLLRVDPYYRICSTRNMPPQRLHWWEQDARSHLSSAHPVPRELADQIIAETGLWLMGLQETQHHRRERAKDEALGHEAERNEIKRDVICLVKQF</sequence>
<feature type="domain" description="DUF4246" evidence="1">
    <location>
        <begin position="10"/>
        <end position="99"/>
    </location>
</feature>
<dbReference type="PANTHER" id="PTHR33119:SF1">
    <property type="entry name" value="FE2OG DIOXYGENASE DOMAIN-CONTAINING PROTEIN"/>
    <property type="match status" value="1"/>
</dbReference>
<dbReference type="InterPro" id="IPR025340">
    <property type="entry name" value="DUF4246"/>
</dbReference>
<organism evidence="2 3">
    <name type="scientific">Aspergillus clavatus (strain ATCC 1007 / CBS 513.65 / DSM 816 / NCTC 3887 / NRRL 1 / QM 1276 / 107)</name>
    <dbReference type="NCBI Taxonomy" id="344612"/>
    <lineage>
        <taxon>Eukaryota</taxon>
        <taxon>Fungi</taxon>
        <taxon>Dikarya</taxon>
        <taxon>Ascomycota</taxon>
        <taxon>Pezizomycotina</taxon>
        <taxon>Eurotiomycetes</taxon>
        <taxon>Eurotiomycetidae</taxon>
        <taxon>Eurotiales</taxon>
        <taxon>Aspergillaceae</taxon>
        <taxon>Aspergillus</taxon>
        <taxon>Aspergillus subgen. Fumigati</taxon>
    </lineage>
</organism>
<reference evidence="2 3" key="1">
    <citation type="journal article" date="2008" name="PLoS Genet.">
        <title>Genomic islands in the pathogenic filamentous fungus Aspergillus fumigatus.</title>
        <authorList>
            <person name="Fedorova N.D."/>
            <person name="Khaldi N."/>
            <person name="Joardar V.S."/>
            <person name="Maiti R."/>
            <person name="Amedeo P."/>
            <person name="Anderson M.J."/>
            <person name="Crabtree J."/>
            <person name="Silva J.C."/>
            <person name="Badger J.H."/>
            <person name="Albarraq A."/>
            <person name="Angiuoli S."/>
            <person name="Bussey H."/>
            <person name="Bowyer P."/>
            <person name="Cotty P.J."/>
            <person name="Dyer P.S."/>
            <person name="Egan A."/>
            <person name="Galens K."/>
            <person name="Fraser-Liggett C.M."/>
            <person name="Haas B.J."/>
            <person name="Inman J.M."/>
            <person name="Kent R."/>
            <person name="Lemieux S."/>
            <person name="Malavazi I."/>
            <person name="Orvis J."/>
            <person name="Roemer T."/>
            <person name="Ronning C.M."/>
            <person name="Sundaram J.P."/>
            <person name="Sutton G."/>
            <person name="Turner G."/>
            <person name="Venter J.C."/>
            <person name="White O.R."/>
            <person name="Whitty B.R."/>
            <person name="Youngman P."/>
            <person name="Wolfe K.H."/>
            <person name="Goldman G.H."/>
            <person name="Wortman J.R."/>
            <person name="Jiang B."/>
            <person name="Denning D.W."/>
            <person name="Nierman W.C."/>
        </authorList>
    </citation>
    <scope>NUCLEOTIDE SEQUENCE [LARGE SCALE GENOMIC DNA]</scope>
    <source>
        <strain evidence="3">ATCC 1007 / CBS 513.65 / DSM 816 / NCTC 3887 / NRRL 1</strain>
    </source>
</reference>
<gene>
    <name evidence="2" type="ORF">ACLA_020230</name>
</gene>
<protein>
    <recommendedName>
        <fullName evidence="1">DUF4246 domain-containing protein</fullName>
    </recommendedName>
</protein>
<dbReference type="HOGENOM" id="CLU_1602303_0_0_1"/>
<proteinExistence type="predicted"/>